<dbReference type="Pfam" id="PF07928">
    <property type="entry name" value="Vps54"/>
    <property type="match status" value="1"/>
</dbReference>
<keyword evidence="5" id="KW-0653">Protein transport</keyword>
<evidence type="ECO:0000259" key="9">
    <source>
        <dbReference type="Pfam" id="PF07928"/>
    </source>
</evidence>
<dbReference type="GO" id="GO:0015031">
    <property type="term" value="P:protein transport"/>
    <property type="evidence" value="ECO:0007669"/>
    <property type="project" value="UniProtKB-KW"/>
</dbReference>
<evidence type="ECO:0000256" key="1">
    <source>
        <dbReference type="ARBA" id="ARBA00004601"/>
    </source>
</evidence>
<evidence type="ECO:0000256" key="4">
    <source>
        <dbReference type="ARBA" id="ARBA00022448"/>
    </source>
</evidence>
<keyword evidence="6" id="KW-0333">Golgi apparatus</keyword>
<dbReference type="PANTHER" id="PTHR12965">
    <property type="entry name" value="VACUOLAR PROTEIN SORTING 54"/>
    <property type="match status" value="1"/>
</dbReference>
<comment type="subcellular location">
    <subcellularLocation>
        <location evidence="1">Golgi apparatus</location>
        <location evidence="1">trans-Golgi network</location>
    </subcellularLocation>
</comment>
<evidence type="ECO:0000259" key="10">
    <source>
        <dbReference type="Pfam" id="PF10475"/>
    </source>
</evidence>
<dbReference type="GO" id="GO:0000938">
    <property type="term" value="C:GARP complex"/>
    <property type="evidence" value="ECO:0007669"/>
    <property type="project" value="InterPro"/>
</dbReference>
<feature type="domain" description="Vacuolar protein sorting-associated protein 54 N-terminal" evidence="10">
    <location>
        <begin position="164"/>
        <end position="381"/>
    </location>
</feature>
<sequence length="1075" mass="118922">MNRRSSNRQNRQNRREQALADAAQVRWDAQNNFNLCQVVITNKKSNHTPTFHLSSSHYNFDFAASTKDIASNLYDSVFHLQEDYEHSVDWDEVPYLQRECPSYLQNLDMSSVEAHIKRASAGKAADQFVESSLDINCNLDDSSSTACASSSVCQTRSSWEDAVPGIFFLNDFDLTDPNIFEQIFQIDDESGAAASRSPLSPRSEFQKQQDILTQFLDVVESALLEQVKTRSHDFFQETKRFQNLKELVNSGHNEVLNVRNQLNDLGANFVTSIEPIPLESKKSENLKKIEKTLDLISDIIESKSSVAGLIAAHDYMGATETVSRAREMLSESLEESGHDIGGKEAQTFSKLSALSTVNSQLDEYEALIVNDLSNQLVEIFLSWKEPEMGLSLSPVRSAVTTHRNQEIETEKVIHALELCDRLPAAIDSYSSRLSELVKETIITTVNECAVDARSGKAISGAKVLVNAASMSFEQFMSCLDLLFSEILGLLKSAAGVSRFLASFGADKNEDDANGDTIEVELHTRSNSNQPKNTLDAVNKAENALVNAAELAHKTISEILRSRKDMHSLISLDGMRQLWDSCLSFTLQLEGFTGSKAYGLRSTLLAQAKAFVERKHENHMASLASALDSEKWVQISVSPERQAAIARLYSGRAALSRSKSSQGNLATLKTAESINNKRSSVNISSGRRELVEAEVEGKKYKMVWSCLLLVEMVMSNIAFAAHFQTLASNIVGKVSELLRLFNSRTTQLVLGAGAIHSTAKLKSINAKHLALVSQCLGMLTSILPHVRAALMAQLPTKQHTLLADLDRVRKDLAEHNEKVFSKFVSIVGGIVEHGLASLISKADFDLRSKSKDVKCCKFLEGIIINIQKLFQVLSNLLPPHDVHDIFSRIFAYIDNKVPSLFMSTAAASSNDNGKSEKGSAKAISFSLPSTDEGKRRMVKELELMAQQLQFNGVVRWSFSAPRTIEKHLGIEQEIISTIEKSAEESNVSELPLTKEGGEEKDLGQSRPDDDTSCDEIIEKKKSSQEENDVNEAQNNDDSVNGIPSDEKEQSNGYDNTGVPREPSDNAQATTIEKEEE</sequence>
<evidence type="ECO:0000256" key="7">
    <source>
        <dbReference type="ARBA" id="ARBA00023054"/>
    </source>
</evidence>
<evidence type="ECO:0000256" key="2">
    <source>
        <dbReference type="ARBA" id="ARBA00009150"/>
    </source>
</evidence>
<evidence type="ECO:0000256" key="8">
    <source>
        <dbReference type="SAM" id="MobiDB-lite"/>
    </source>
</evidence>
<dbReference type="GO" id="GO:0019905">
    <property type="term" value="F:syntaxin binding"/>
    <property type="evidence" value="ECO:0007669"/>
    <property type="project" value="TreeGrafter"/>
</dbReference>
<keyword evidence="7" id="KW-0175">Coiled coil</keyword>
<dbReference type="GO" id="GO:0042147">
    <property type="term" value="P:retrograde transport, endosome to Golgi"/>
    <property type="evidence" value="ECO:0007669"/>
    <property type="project" value="InterPro"/>
</dbReference>
<name>A0A7S2NWP7_9STRA</name>
<feature type="region of interest" description="Disordered" evidence="8">
    <location>
        <begin position="980"/>
        <end position="1075"/>
    </location>
</feature>
<organism evidence="11">
    <name type="scientific">Leptocylindrus danicus</name>
    <dbReference type="NCBI Taxonomy" id="163516"/>
    <lineage>
        <taxon>Eukaryota</taxon>
        <taxon>Sar</taxon>
        <taxon>Stramenopiles</taxon>
        <taxon>Ochrophyta</taxon>
        <taxon>Bacillariophyta</taxon>
        <taxon>Coscinodiscophyceae</taxon>
        <taxon>Chaetocerotophycidae</taxon>
        <taxon>Leptocylindrales</taxon>
        <taxon>Leptocylindraceae</taxon>
        <taxon>Leptocylindrus</taxon>
    </lineage>
</organism>
<evidence type="ECO:0000256" key="3">
    <source>
        <dbReference type="ARBA" id="ARBA00017665"/>
    </source>
</evidence>
<comment type="similarity">
    <text evidence="2">Belongs to the VPS54 family.</text>
</comment>
<feature type="compositionally biased region" description="Basic and acidic residues" evidence="8">
    <location>
        <begin position="994"/>
        <end position="1008"/>
    </location>
</feature>
<gene>
    <name evidence="11" type="ORF">LDAN0321_LOCUS4073</name>
</gene>
<keyword evidence="4" id="KW-0813">Transport</keyword>
<dbReference type="InterPro" id="IPR019515">
    <property type="entry name" value="VPS54_N"/>
</dbReference>
<accession>A0A7S2NWP7</accession>
<protein>
    <recommendedName>
        <fullName evidence="3">Vacuolar protein sorting-associated protein 54</fullName>
    </recommendedName>
</protein>
<dbReference type="Pfam" id="PF10475">
    <property type="entry name" value="Vps54_N"/>
    <property type="match status" value="1"/>
</dbReference>
<reference evidence="11" key="1">
    <citation type="submission" date="2021-01" db="EMBL/GenBank/DDBJ databases">
        <authorList>
            <person name="Corre E."/>
            <person name="Pelletier E."/>
            <person name="Niang G."/>
            <person name="Scheremetjew M."/>
            <person name="Finn R."/>
            <person name="Kale V."/>
            <person name="Holt S."/>
            <person name="Cochrane G."/>
            <person name="Meng A."/>
            <person name="Brown T."/>
            <person name="Cohen L."/>
        </authorList>
    </citation>
    <scope>NUCLEOTIDE SEQUENCE</scope>
    <source>
        <strain evidence="11">B650</strain>
    </source>
</reference>
<dbReference type="AlphaFoldDB" id="A0A7S2NWP7"/>
<evidence type="ECO:0000256" key="5">
    <source>
        <dbReference type="ARBA" id="ARBA00022927"/>
    </source>
</evidence>
<dbReference type="PANTHER" id="PTHR12965:SF0">
    <property type="entry name" value="VACUOLAR PROTEIN SORTING-ASSOCIATED PROTEIN 54"/>
    <property type="match status" value="1"/>
</dbReference>
<feature type="domain" description="Vacuolar protein sorting-associated protein 54 C-terminal" evidence="9">
    <location>
        <begin position="697"/>
        <end position="826"/>
    </location>
</feature>
<evidence type="ECO:0000313" key="11">
    <source>
        <dbReference type="EMBL" id="CAD9563596.1"/>
    </source>
</evidence>
<dbReference type="InterPro" id="IPR039745">
    <property type="entry name" value="Vps54"/>
</dbReference>
<proteinExistence type="inferred from homology"/>
<dbReference type="GO" id="GO:0005829">
    <property type="term" value="C:cytosol"/>
    <property type="evidence" value="ECO:0007669"/>
    <property type="project" value="GOC"/>
</dbReference>
<evidence type="ECO:0000256" key="6">
    <source>
        <dbReference type="ARBA" id="ARBA00023034"/>
    </source>
</evidence>
<dbReference type="EMBL" id="HBGY01006639">
    <property type="protein sequence ID" value="CAD9563596.1"/>
    <property type="molecule type" value="Transcribed_RNA"/>
</dbReference>
<dbReference type="GO" id="GO:0006896">
    <property type="term" value="P:Golgi to vacuole transport"/>
    <property type="evidence" value="ECO:0007669"/>
    <property type="project" value="TreeGrafter"/>
</dbReference>
<dbReference type="InterPro" id="IPR012501">
    <property type="entry name" value="Vps54_C"/>
</dbReference>